<dbReference type="Proteomes" id="UP000270673">
    <property type="component" value="Chromosome"/>
</dbReference>
<feature type="transmembrane region" description="Helical" evidence="5">
    <location>
        <begin position="127"/>
        <end position="145"/>
    </location>
</feature>
<dbReference type="GO" id="GO:0006874">
    <property type="term" value="P:intracellular calcium ion homeostasis"/>
    <property type="evidence" value="ECO:0007669"/>
    <property type="project" value="TreeGrafter"/>
</dbReference>
<dbReference type="Gene3D" id="1.20.1420.30">
    <property type="entry name" value="NCX, central ion-binding region"/>
    <property type="match status" value="1"/>
</dbReference>
<sequence length="310" mass="32770">MLIPVLLVAASLVVLYFGADFLVKGSASLAVRFGISPLVVGLTVVAFGTSAPELLVSVQSALEGNPGIAVGNVMGSNIFNVCAILGISAMIYPLRVNSRLIRLDAPVMLVATLLFVGIFRNGSFGRWAGILFFAGICAYTIYCVYKAKRGEAVEGDEEIKPTKSWMLDVVLVIAGLALLVWGSGLLVDNAVIIAKALGWSEAVIGLTIVAAGTSMPELATSVVAALKKRTDIAIGNVIGSNIFNLLAVLGLTATIAPVETNQINWTDMLVMLGTSLLLLPFMRTGFKIGRGEGVVLFVIYVAYTLYLIVW</sequence>
<gene>
    <name evidence="7" type="ORF">D8S85_00055</name>
</gene>
<evidence type="ECO:0000256" key="1">
    <source>
        <dbReference type="ARBA" id="ARBA00004141"/>
    </source>
</evidence>
<dbReference type="InterPro" id="IPR044880">
    <property type="entry name" value="NCX_ion-bd_dom_sf"/>
</dbReference>
<evidence type="ECO:0000256" key="5">
    <source>
        <dbReference type="SAM" id="Phobius"/>
    </source>
</evidence>
<feature type="domain" description="Sodium/calcium exchanger membrane region" evidence="6">
    <location>
        <begin position="169"/>
        <end position="308"/>
    </location>
</feature>
<accession>A0A3S9VNH7</accession>
<protein>
    <submittedName>
        <fullName evidence="7">Sodium:calcium antiporter</fullName>
    </submittedName>
</protein>
<feature type="transmembrane region" description="Helical" evidence="5">
    <location>
        <begin position="233"/>
        <end position="256"/>
    </location>
</feature>
<dbReference type="AlphaFoldDB" id="A0A3S9VNH7"/>
<evidence type="ECO:0000313" key="8">
    <source>
        <dbReference type="Proteomes" id="UP000270673"/>
    </source>
</evidence>
<feature type="transmembrane region" description="Helical" evidence="5">
    <location>
        <begin position="262"/>
        <end position="281"/>
    </location>
</feature>
<dbReference type="KEGG" id="buy:D8S85_00055"/>
<dbReference type="InterPro" id="IPR004481">
    <property type="entry name" value="K/Na/Ca-exchanger"/>
</dbReference>
<evidence type="ECO:0000259" key="6">
    <source>
        <dbReference type="Pfam" id="PF01699"/>
    </source>
</evidence>
<feature type="transmembrane region" description="Helical" evidence="5">
    <location>
        <begin position="202"/>
        <end position="226"/>
    </location>
</feature>
<evidence type="ECO:0000313" key="7">
    <source>
        <dbReference type="EMBL" id="AZS28096.1"/>
    </source>
</evidence>
<dbReference type="PANTHER" id="PTHR10846:SF8">
    <property type="entry name" value="INNER MEMBRANE PROTEIN YRBG"/>
    <property type="match status" value="1"/>
</dbReference>
<dbReference type="NCBIfam" id="TIGR00367">
    <property type="entry name" value="calcium/sodium antiporter"/>
    <property type="match status" value="1"/>
</dbReference>
<proteinExistence type="predicted"/>
<feature type="transmembrane region" description="Helical" evidence="5">
    <location>
        <begin position="103"/>
        <end position="121"/>
    </location>
</feature>
<keyword evidence="3 5" id="KW-1133">Transmembrane helix</keyword>
<organism evidence="7 8">
    <name type="scientific">Butyricimonas faecalis</name>
    <dbReference type="NCBI Taxonomy" id="2093856"/>
    <lineage>
        <taxon>Bacteria</taxon>
        <taxon>Pseudomonadati</taxon>
        <taxon>Bacteroidota</taxon>
        <taxon>Bacteroidia</taxon>
        <taxon>Bacteroidales</taxon>
        <taxon>Odoribacteraceae</taxon>
        <taxon>Butyricimonas</taxon>
    </lineage>
</organism>
<feature type="transmembrane region" description="Helical" evidence="5">
    <location>
        <begin position="30"/>
        <end position="48"/>
    </location>
</feature>
<evidence type="ECO:0000256" key="2">
    <source>
        <dbReference type="ARBA" id="ARBA00022692"/>
    </source>
</evidence>
<dbReference type="GO" id="GO:0008273">
    <property type="term" value="F:calcium, potassium:sodium antiporter activity"/>
    <property type="evidence" value="ECO:0007669"/>
    <property type="project" value="TreeGrafter"/>
</dbReference>
<evidence type="ECO:0000256" key="4">
    <source>
        <dbReference type="ARBA" id="ARBA00023136"/>
    </source>
</evidence>
<feature type="transmembrane region" description="Helical" evidence="5">
    <location>
        <begin position="6"/>
        <end position="23"/>
    </location>
</feature>
<feature type="transmembrane region" description="Helical" evidence="5">
    <location>
        <begin position="165"/>
        <end position="182"/>
    </location>
</feature>
<dbReference type="OrthoDB" id="9794225at2"/>
<feature type="transmembrane region" description="Helical" evidence="5">
    <location>
        <begin position="68"/>
        <end position="91"/>
    </location>
</feature>
<evidence type="ECO:0000256" key="3">
    <source>
        <dbReference type="ARBA" id="ARBA00022989"/>
    </source>
</evidence>
<keyword evidence="8" id="KW-1185">Reference proteome</keyword>
<dbReference type="InterPro" id="IPR004837">
    <property type="entry name" value="NaCa_Exmemb"/>
</dbReference>
<dbReference type="PANTHER" id="PTHR10846">
    <property type="entry name" value="SODIUM/POTASSIUM/CALCIUM EXCHANGER"/>
    <property type="match status" value="1"/>
</dbReference>
<keyword evidence="2 5" id="KW-0812">Transmembrane</keyword>
<dbReference type="RefSeq" id="WP_106624245.1">
    <property type="nucleotide sequence ID" value="NZ_CP032819.1"/>
</dbReference>
<feature type="domain" description="Sodium/calcium exchanger membrane region" evidence="6">
    <location>
        <begin position="5"/>
        <end position="143"/>
    </location>
</feature>
<name>A0A3S9VNH7_9BACT</name>
<dbReference type="EMBL" id="CP032819">
    <property type="protein sequence ID" value="AZS28096.1"/>
    <property type="molecule type" value="Genomic_DNA"/>
</dbReference>
<keyword evidence="4 5" id="KW-0472">Membrane</keyword>
<dbReference type="GO" id="GO:0005262">
    <property type="term" value="F:calcium channel activity"/>
    <property type="evidence" value="ECO:0007669"/>
    <property type="project" value="TreeGrafter"/>
</dbReference>
<comment type="subcellular location">
    <subcellularLocation>
        <location evidence="1">Membrane</location>
        <topology evidence="1">Multi-pass membrane protein</topology>
    </subcellularLocation>
</comment>
<dbReference type="GO" id="GO:0005886">
    <property type="term" value="C:plasma membrane"/>
    <property type="evidence" value="ECO:0007669"/>
    <property type="project" value="TreeGrafter"/>
</dbReference>
<dbReference type="Pfam" id="PF01699">
    <property type="entry name" value="Na_Ca_ex"/>
    <property type="match status" value="2"/>
</dbReference>
<reference evidence="7 8" key="1">
    <citation type="submission" date="2018-10" db="EMBL/GenBank/DDBJ databases">
        <title>Butyricimonas faecalis sp. nov., isolated from human faeces and emended description of the genus Butyricimonas.</title>
        <authorList>
            <person name="Le Roy T."/>
            <person name="Van der Smissen P."/>
            <person name="Paquot A."/>
            <person name="Delzenne N."/>
            <person name="Muccioli G."/>
            <person name="Collet J.-F."/>
            <person name="Cani P.D."/>
        </authorList>
    </citation>
    <scope>NUCLEOTIDE SEQUENCE [LARGE SCALE GENOMIC DNA]</scope>
    <source>
        <strain evidence="7 8">H184</strain>
    </source>
</reference>
<feature type="transmembrane region" description="Helical" evidence="5">
    <location>
        <begin position="293"/>
        <end position="309"/>
    </location>
</feature>